<name>A0ABU6SJ29_9FABA</name>
<evidence type="ECO:0000313" key="3">
    <source>
        <dbReference type="Proteomes" id="UP001341840"/>
    </source>
</evidence>
<dbReference type="Proteomes" id="UP001341840">
    <property type="component" value="Unassembled WGS sequence"/>
</dbReference>
<sequence>MNDLDIELVFSVIRRQGTNWANNPADDTIPERKLDDAILNAQATAWHKFIIENVDPKQHGTIFDLNHAILIYVLMTEGVVNLPRIMRDVLLKLPMGNSRNLLPYPIFISRLASRFQRQSDTFSATTACSARRTVATTTDSLRDPLHFYMKPNRALTPGDYEAFGEAGATTTPTESSDPEHANYDPPGTSRCSLHWVTF</sequence>
<evidence type="ECO:0000256" key="1">
    <source>
        <dbReference type="SAM" id="MobiDB-lite"/>
    </source>
</evidence>
<proteinExistence type="predicted"/>
<comment type="caution">
    <text evidence="2">The sequence shown here is derived from an EMBL/GenBank/DDBJ whole genome shotgun (WGS) entry which is preliminary data.</text>
</comment>
<gene>
    <name evidence="2" type="ORF">PIB30_054442</name>
</gene>
<reference evidence="2 3" key="1">
    <citation type="journal article" date="2023" name="Plants (Basel)">
        <title>Bridging the Gap: Combining Genomics and Transcriptomics Approaches to Understand Stylosanthes scabra, an Orphan Legume from the Brazilian Caatinga.</title>
        <authorList>
            <person name="Ferreira-Neto J.R.C."/>
            <person name="da Silva M.D."/>
            <person name="Binneck E."/>
            <person name="de Melo N.F."/>
            <person name="da Silva R.H."/>
            <person name="de Melo A.L.T.M."/>
            <person name="Pandolfi V."/>
            <person name="Bustamante F.O."/>
            <person name="Brasileiro-Vidal A.C."/>
            <person name="Benko-Iseppon A.M."/>
        </authorList>
    </citation>
    <scope>NUCLEOTIDE SEQUENCE [LARGE SCALE GENOMIC DNA]</scope>
    <source>
        <tissue evidence="2">Leaves</tissue>
    </source>
</reference>
<keyword evidence="3" id="KW-1185">Reference proteome</keyword>
<organism evidence="2 3">
    <name type="scientific">Stylosanthes scabra</name>
    <dbReference type="NCBI Taxonomy" id="79078"/>
    <lineage>
        <taxon>Eukaryota</taxon>
        <taxon>Viridiplantae</taxon>
        <taxon>Streptophyta</taxon>
        <taxon>Embryophyta</taxon>
        <taxon>Tracheophyta</taxon>
        <taxon>Spermatophyta</taxon>
        <taxon>Magnoliopsida</taxon>
        <taxon>eudicotyledons</taxon>
        <taxon>Gunneridae</taxon>
        <taxon>Pentapetalae</taxon>
        <taxon>rosids</taxon>
        <taxon>fabids</taxon>
        <taxon>Fabales</taxon>
        <taxon>Fabaceae</taxon>
        <taxon>Papilionoideae</taxon>
        <taxon>50 kb inversion clade</taxon>
        <taxon>dalbergioids sensu lato</taxon>
        <taxon>Dalbergieae</taxon>
        <taxon>Pterocarpus clade</taxon>
        <taxon>Stylosanthes</taxon>
    </lineage>
</organism>
<protein>
    <submittedName>
        <fullName evidence="2">Uncharacterized protein</fullName>
    </submittedName>
</protein>
<feature type="region of interest" description="Disordered" evidence="1">
    <location>
        <begin position="160"/>
        <end position="186"/>
    </location>
</feature>
<accession>A0ABU6SJ29</accession>
<dbReference type="EMBL" id="JASCZI010060830">
    <property type="protein sequence ID" value="MED6136257.1"/>
    <property type="molecule type" value="Genomic_DNA"/>
</dbReference>
<evidence type="ECO:0000313" key="2">
    <source>
        <dbReference type="EMBL" id="MED6136257.1"/>
    </source>
</evidence>